<dbReference type="EMBL" id="KI668949">
    <property type="protein sequence ID" value="ETN70455.1"/>
    <property type="molecule type" value="Genomic_DNA"/>
</dbReference>
<keyword evidence="3" id="KW-1185">Reference proteome</keyword>
<proteinExistence type="predicted"/>
<dbReference type="AlphaFoldDB" id="W2SLG9"/>
<protein>
    <submittedName>
        <fullName evidence="2">Uncharacterized protein</fullName>
    </submittedName>
</protein>
<evidence type="ECO:0000313" key="3">
    <source>
        <dbReference type="Proteomes" id="UP000053676"/>
    </source>
</evidence>
<dbReference type="Proteomes" id="UP000053676">
    <property type="component" value="Unassembled WGS sequence"/>
</dbReference>
<keyword evidence="1" id="KW-1133">Transmembrane helix</keyword>
<keyword evidence="1" id="KW-0472">Membrane</keyword>
<sequence length="125" mass="14722">MKKGQKDIIEFPDSTVNVQVKFSEKDMKFLDESEKTDTIFLYYFVYLYPKLIGLISTIIGIFSYEWQRMYGSCLTRTPRASFNYSDLLAKDQDYIPHYTMGWLLGERPEAVSPTREPPSDPKFHR</sequence>
<dbReference type="OrthoDB" id="5860790at2759"/>
<evidence type="ECO:0000256" key="1">
    <source>
        <dbReference type="SAM" id="Phobius"/>
    </source>
</evidence>
<accession>W2SLG9</accession>
<dbReference type="KEGG" id="nai:NECAME_19427"/>
<reference evidence="3" key="1">
    <citation type="journal article" date="2014" name="Nat. Genet.">
        <title>Genome of the human hookworm Necator americanus.</title>
        <authorList>
            <person name="Tang Y.T."/>
            <person name="Gao X."/>
            <person name="Rosa B.A."/>
            <person name="Abubucker S."/>
            <person name="Hallsworth-Pepin K."/>
            <person name="Martin J."/>
            <person name="Tyagi R."/>
            <person name="Heizer E."/>
            <person name="Zhang X."/>
            <person name="Bhonagiri-Palsikar V."/>
            <person name="Minx P."/>
            <person name="Warren W.C."/>
            <person name="Wang Q."/>
            <person name="Zhan B."/>
            <person name="Hotez P.J."/>
            <person name="Sternberg P.W."/>
            <person name="Dougall A."/>
            <person name="Gaze S.T."/>
            <person name="Mulvenna J."/>
            <person name="Sotillo J."/>
            <person name="Ranganathan S."/>
            <person name="Rabelo E.M."/>
            <person name="Wilson R.K."/>
            <person name="Felgner P.L."/>
            <person name="Bethony J."/>
            <person name="Hawdon J.M."/>
            <person name="Gasser R.B."/>
            <person name="Loukas A."/>
            <person name="Mitreva M."/>
        </authorList>
    </citation>
    <scope>NUCLEOTIDE SEQUENCE [LARGE SCALE GENOMIC DNA]</scope>
</reference>
<evidence type="ECO:0000313" key="2">
    <source>
        <dbReference type="EMBL" id="ETN70455.1"/>
    </source>
</evidence>
<keyword evidence="1" id="KW-0812">Transmembrane</keyword>
<feature type="transmembrane region" description="Helical" evidence="1">
    <location>
        <begin position="40"/>
        <end position="62"/>
    </location>
</feature>
<organism evidence="2 3">
    <name type="scientific">Necator americanus</name>
    <name type="common">Human hookworm</name>
    <dbReference type="NCBI Taxonomy" id="51031"/>
    <lineage>
        <taxon>Eukaryota</taxon>
        <taxon>Metazoa</taxon>
        <taxon>Ecdysozoa</taxon>
        <taxon>Nematoda</taxon>
        <taxon>Chromadorea</taxon>
        <taxon>Rhabditida</taxon>
        <taxon>Rhabditina</taxon>
        <taxon>Rhabditomorpha</taxon>
        <taxon>Strongyloidea</taxon>
        <taxon>Ancylostomatidae</taxon>
        <taxon>Bunostominae</taxon>
        <taxon>Necator</taxon>
    </lineage>
</organism>
<gene>
    <name evidence="2" type="ORF">NECAME_19427</name>
</gene>
<name>W2SLG9_NECAM</name>